<dbReference type="GO" id="GO:0005829">
    <property type="term" value="C:cytosol"/>
    <property type="evidence" value="ECO:0007669"/>
    <property type="project" value="TreeGrafter"/>
</dbReference>
<dbReference type="OrthoDB" id="9766717at2"/>
<feature type="domain" description="Aspartate/glutamate/uridylate kinase" evidence="6">
    <location>
        <begin position="6"/>
        <end position="299"/>
    </location>
</feature>
<reference evidence="7 8" key="1">
    <citation type="submission" date="2019-02" db="EMBL/GenBank/DDBJ databases">
        <title>Complete Genome Sequence and Methylome Analysis of free living Spirochaetas.</title>
        <authorList>
            <person name="Fomenkov A."/>
            <person name="Dubinina G."/>
            <person name="Leshcheva N."/>
            <person name="Mikheeva N."/>
            <person name="Grabovich M."/>
            <person name="Vincze T."/>
            <person name="Roberts R.J."/>
        </authorList>
    </citation>
    <scope>NUCLEOTIDE SEQUENCE [LARGE SCALE GENOMIC DNA]</scope>
    <source>
        <strain evidence="7 8">K2</strain>
    </source>
</reference>
<dbReference type="PANTHER" id="PTHR30409:SF1">
    <property type="entry name" value="CARBAMATE KINASE-RELATED"/>
    <property type="match status" value="1"/>
</dbReference>
<evidence type="ECO:0000313" key="8">
    <source>
        <dbReference type="Proteomes" id="UP000324209"/>
    </source>
</evidence>
<keyword evidence="3 5" id="KW-0418">Kinase</keyword>
<evidence type="ECO:0000313" key="7">
    <source>
        <dbReference type="EMBL" id="QEN07987.1"/>
    </source>
</evidence>
<dbReference type="NCBIfam" id="NF009007">
    <property type="entry name" value="PRK12352.1"/>
    <property type="match status" value="1"/>
</dbReference>
<dbReference type="PIRSF" id="PIRSF000723">
    <property type="entry name" value="Carbamate_kin"/>
    <property type="match status" value="1"/>
</dbReference>
<dbReference type="GO" id="GO:0008804">
    <property type="term" value="F:carbamate kinase activity"/>
    <property type="evidence" value="ECO:0007669"/>
    <property type="project" value="UniProtKB-UniRule"/>
</dbReference>
<dbReference type="PRINTS" id="PR01469">
    <property type="entry name" value="CARBMTKINASE"/>
</dbReference>
<evidence type="ECO:0000256" key="3">
    <source>
        <dbReference type="ARBA" id="ARBA00022777"/>
    </source>
</evidence>
<accession>A0A5C1QKJ1</accession>
<keyword evidence="2 5" id="KW-0808">Transferase</keyword>
<evidence type="ECO:0000256" key="2">
    <source>
        <dbReference type="ARBA" id="ARBA00022679"/>
    </source>
</evidence>
<evidence type="ECO:0000256" key="4">
    <source>
        <dbReference type="NCBIfam" id="TIGR00746"/>
    </source>
</evidence>
<keyword evidence="8" id="KW-1185">Reference proteome</keyword>
<dbReference type="Pfam" id="PF00696">
    <property type="entry name" value="AA_kinase"/>
    <property type="match status" value="1"/>
</dbReference>
<dbReference type="FunFam" id="3.40.1160.10:FF:000007">
    <property type="entry name" value="Carbamate kinase"/>
    <property type="match status" value="1"/>
</dbReference>
<dbReference type="RefSeq" id="WP_149486067.1">
    <property type="nucleotide sequence ID" value="NZ_CP036150.1"/>
</dbReference>
<dbReference type="InterPro" id="IPR001048">
    <property type="entry name" value="Asp/Glu/Uridylate_kinase"/>
</dbReference>
<protein>
    <recommendedName>
        <fullName evidence="4 5">Carbamate kinase</fullName>
    </recommendedName>
</protein>
<dbReference type="KEGG" id="ock:EXM22_08315"/>
<evidence type="ECO:0000259" key="6">
    <source>
        <dbReference type="Pfam" id="PF00696"/>
    </source>
</evidence>
<proteinExistence type="inferred from homology"/>
<dbReference type="GO" id="GO:0019546">
    <property type="term" value="P:L-arginine deiminase pathway"/>
    <property type="evidence" value="ECO:0007669"/>
    <property type="project" value="TreeGrafter"/>
</dbReference>
<organism evidence="7 8">
    <name type="scientific">Oceanispirochaeta crateris</name>
    <dbReference type="NCBI Taxonomy" id="2518645"/>
    <lineage>
        <taxon>Bacteria</taxon>
        <taxon>Pseudomonadati</taxon>
        <taxon>Spirochaetota</taxon>
        <taxon>Spirochaetia</taxon>
        <taxon>Spirochaetales</taxon>
        <taxon>Spirochaetaceae</taxon>
        <taxon>Oceanispirochaeta</taxon>
    </lineage>
</organism>
<dbReference type="AlphaFoldDB" id="A0A5C1QKJ1"/>
<dbReference type="NCBIfam" id="TIGR00746">
    <property type="entry name" value="arcC"/>
    <property type="match status" value="1"/>
</dbReference>
<evidence type="ECO:0000256" key="1">
    <source>
        <dbReference type="ARBA" id="ARBA00011066"/>
    </source>
</evidence>
<dbReference type="CDD" id="cd04235">
    <property type="entry name" value="AAK_CK"/>
    <property type="match status" value="1"/>
</dbReference>
<name>A0A5C1QKJ1_9SPIO</name>
<dbReference type="SUPFAM" id="SSF53633">
    <property type="entry name" value="Carbamate kinase-like"/>
    <property type="match status" value="1"/>
</dbReference>
<comment type="similarity">
    <text evidence="1 5">Belongs to the carbamate kinase family.</text>
</comment>
<dbReference type="InterPro" id="IPR036393">
    <property type="entry name" value="AceGlu_kinase-like_sf"/>
</dbReference>
<dbReference type="InterPro" id="IPR003964">
    <property type="entry name" value="Carb_kinase"/>
</dbReference>
<dbReference type="PANTHER" id="PTHR30409">
    <property type="entry name" value="CARBAMATE KINASE"/>
    <property type="match status" value="1"/>
</dbReference>
<gene>
    <name evidence="7" type="primary">arcC</name>
    <name evidence="7" type="ORF">EXM22_08315</name>
</gene>
<evidence type="ECO:0000256" key="5">
    <source>
        <dbReference type="PIRNR" id="PIRNR000723"/>
    </source>
</evidence>
<dbReference type="Proteomes" id="UP000324209">
    <property type="component" value="Chromosome"/>
</dbReference>
<sequence>MAESLALIAIGGNSLIADKDHMSVEDQYAAVCTTARHIADLVEAGMTIVVTHGNGPQVGFILRRSEIARETAQMHPVPLVNCDADTQGAIGYQIQQALDNEFRKRKIKQSAATIVTQVLVDKKDEAFLKPAKPIGQFYTADEAHLLRAAYPEWTLVEDAGRGFRRVVASPLPQEIIELGAIKALISNKYCVVAAGGGGIPVVENSEGQLEGIDAVIDKDFASAFLSHALDADVFIISTGVKEVCLNFGKPDQMILTNIKASEARQYLKEGHFAPGSMAPKIKAALDFLERGGREVIITSPDNLKEAVLKGAGTHITQD</sequence>
<dbReference type="Gene3D" id="3.40.1160.10">
    <property type="entry name" value="Acetylglutamate kinase-like"/>
    <property type="match status" value="1"/>
</dbReference>
<dbReference type="EMBL" id="CP036150">
    <property type="protein sequence ID" value="QEN07987.1"/>
    <property type="molecule type" value="Genomic_DNA"/>
</dbReference>